<feature type="transmembrane region" description="Helical" evidence="7">
    <location>
        <begin position="440"/>
        <end position="460"/>
    </location>
</feature>
<name>A0ABP4KC30_9ACTN</name>
<protein>
    <submittedName>
        <fullName evidence="9">ABC transporter permease</fullName>
    </submittedName>
</protein>
<dbReference type="PANTHER" id="PTHR30287:SF2">
    <property type="entry name" value="BLL1001 PROTEIN"/>
    <property type="match status" value="1"/>
</dbReference>
<dbReference type="Proteomes" id="UP001501470">
    <property type="component" value="Unassembled WGS sequence"/>
</dbReference>
<feature type="transmembrane region" description="Helical" evidence="7">
    <location>
        <begin position="318"/>
        <end position="341"/>
    </location>
</feature>
<evidence type="ECO:0000256" key="6">
    <source>
        <dbReference type="SAM" id="MobiDB-lite"/>
    </source>
</evidence>
<feature type="transmembrane region" description="Helical" evidence="7">
    <location>
        <begin position="277"/>
        <end position="298"/>
    </location>
</feature>
<feature type="transmembrane region" description="Helical" evidence="7">
    <location>
        <begin position="391"/>
        <end position="410"/>
    </location>
</feature>
<gene>
    <name evidence="9" type="ORF">GCM10009827_001390</name>
</gene>
<keyword evidence="4 7" id="KW-1133">Transmembrane helix</keyword>
<feature type="region of interest" description="Disordered" evidence="6">
    <location>
        <begin position="1"/>
        <end position="25"/>
    </location>
</feature>
<keyword evidence="3 7" id="KW-0812">Transmembrane</keyword>
<dbReference type="EMBL" id="BAAAQD010000001">
    <property type="protein sequence ID" value="GAA1499474.1"/>
    <property type="molecule type" value="Genomic_DNA"/>
</dbReference>
<evidence type="ECO:0000256" key="4">
    <source>
        <dbReference type="ARBA" id="ARBA00022989"/>
    </source>
</evidence>
<feature type="transmembrane region" description="Helical" evidence="7">
    <location>
        <begin position="753"/>
        <end position="777"/>
    </location>
</feature>
<sequence length="788" mass="82683">MSAIDSPSVALGGGGRHAPEDGPVQAGRLRRWATEIGLGVRLALSGGREGLLRTALTAVGVGLGVAVLLLSVSIPTMLDARSDRTAARDDDRYGGDELPAGDTTVLTLNLATSFHGKNVRGRLVRADGAHPVLPPGVQAMPAPGTMLVSPALRDLLASSDGALLRDRMPGTVAGTIGKAGLSGPNELVFYAQRGDLAFGQPQVQRIDSYGSRSVHRPLDPFLLMLVVVIFVVLLMPVAMFVAAATRFGGEQRDRRLAAVRLVGADGAMTRRIAGGEAVISATLGLLAGGVFFLAGRQFVEVFEIADLSVYGSDVRPPLPLLALLVVAVPVAALAMTLVAMRRVVVEPLGVVRRATSSTHRRLWWRVLVPLAGVGLLAPLTGKHGEFNPWQAVGGVSLLLLGVALLLPWVFDRLVGRLGAGGSVSWQMAVRRLQLSGGSSVRAVGAIAVAAAGTIALQMLFAAAESEFTINTGQDPTRAQAVTLLTVSPITTAKDAAGIDAKLRASGVTSVRTYRRDIASISDDDFVGVRVGDCDVLREMAALERCADGDVFVLDRPDLIGRTVRMGDPSATPQGPQWTVPATAHRAQARKDPWGQDVDGILVTPGAAPAARAEPTFESYVHLDPAAGLDAEERLRNAAMAISPAMDVSILRSKVRDSTFMSIRRGLFAGSAVTLLLVGLSLLVGTIEQLRERRRTLAALVAFGTRRSTLGWSILWQTLLPVVLGLVLATGLGLGLGAMLLATVDVPFHADVTGIAIVCGIAGGVVLLVTTASLPALWRLMRPDGLRFE</sequence>
<keyword evidence="2" id="KW-1003">Cell membrane</keyword>
<feature type="transmembrane region" description="Helical" evidence="7">
    <location>
        <begin position="362"/>
        <end position="379"/>
    </location>
</feature>
<comment type="caution">
    <text evidence="9">The sequence shown here is derived from an EMBL/GenBank/DDBJ whole genome shotgun (WGS) entry which is preliminary data.</text>
</comment>
<accession>A0ABP4KC30</accession>
<evidence type="ECO:0000256" key="1">
    <source>
        <dbReference type="ARBA" id="ARBA00004651"/>
    </source>
</evidence>
<evidence type="ECO:0000313" key="9">
    <source>
        <dbReference type="EMBL" id="GAA1499474.1"/>
    </source>
</evidence>
<feature type="domain" description="ABC3 transporter permease C-terminal" evidence="8">
    <location>
        <begin position="670"/>
        <end position="779"/>
    </location>
</feature>
<feature type="transmembrane region" description="Helical" evidence="7">
    <location>
        <begin position="51"/>
        <end position="74"/>
    </location>
</feature>
<comment type="subcellular location">
    <subcellularLocation>
        <location evidence="1">Cell membrane</location>
        <topology evidence="1">Multi-pass membrane protein</topology>
    </subcellularLocation>
</comment>
<feature type="domain" description="ABC3 transporter permease C-terminal" evidence="8">
    <location>
        <begin position="228"/>
        <end position="340"/>
    </location>
</feature>
<dbReference type="InterPro" id="IPR003838">
    <property type="entry name" value="ABC3_permease_C"/>
</dbReference>
<evidence type="ECO:0000256" key="7">
    <source>
        <dbReference type="SAM" id="Phobius"/>
    </source>
</evidence>
<keyword evidence="5 7" id="KW-0472">Membrane</keyword>
<evidence type="ECO:0000313" key="10">
    <source>
        <dbReference type="Proteomes" id="UP001501470"/>
    </source>
</evidence>
<dbReference type="InterPro" id="IPR038766">
    <property type="entry name" value="Membrane_comp_ABC_pdt"/>
</dbReference>
<feature type="transmembrane region" description="Helical" evidence="7">
    <location>
        <begin position="665"/>
        <end position="686"/>
    </location>
</feature>
<evidence type="ECO:0000256" key="5">
    <source>
        <dbReference type="ARBA" id="ARBA00023136"/>
    </source>
</evidence>
<evidence type="ECO:0000259" key="8">
    <source>
        <dbReference type="Pfam" id="PF02687"/>
    </source>
</evidence>
<dbReference type="RefSeq" id="WP_344498343.1">
    <property type="nucleotide sequence ID" value="NZ_BAAAQD010000001.1"/>
</dbReference>
<organism evidence="9 10">
    <name type="scientific">Dactylosporangium maewongense</name>
    <dbReference type="NCBI Taxonomy" id="634393"/>
    <lineage>
        <taxon>Bacteria</taxon>
        <taxon>Bacillati</taxon>
        <taxon>Actinomycetota</taxon>
        <taxon>Actinomycetes</taxon>
        <taxon>Micromonosporales</taxon>
        <taxon>Micromonosporaceae</taxon>
        <taxon>Dactylosporangium</taxon>
    </lineage>
</organism>
<evidence type="ECO:0000256" key="2">
    <source>
        <dbReference type="ARBA" id="ARBA00022475"/>
    </source>
</evidence>
<evidence type="ECO:0000256" key="3">
    <source>
        <dbReference type="ARBA" id="ARBA00022692"/>
    </source>
</evidence>
<reference evidence="10" key="1">
    <citation type="journal article" date="2019" name="Int. J. Syst. Evol. Microbiol.">
        <title>The Global Catalogue of Microorganisms (GCM) 10K type strain sequencing project: providing services to taxonomists for standard genome sequencing and annotation.</title>
        <authorList>
            <consortium name="The Broad Institute Genomics Platform"/>
            <consortium name="The Broad Institute Genome Sequencing Center for Infectious Disease"/>
            <person name="Wu L."/>
            <person name="Ma J."/>
        </authorList>
    </citation>
    <scope>NUCLEOTIDE SEQUENCE [LARGE SCALE GENOMIC DNA]</scope>
    <source>
        <strain evidence="10">JCM 15933</strain>
    </source>
</reference>
<proteinExistence type="predicted"/>
<feature type="transmembrane region" description="Helical" evidence="7">
    <location>
        <begin position="713"/>
        <end position="741"/>
    </location>
</feature>
<dbReference type="PANTHER" id="PTHR30287">
    <property type="entry name" value="MEMBRANE COMPONENT OF PREDICTED ABC SUPERFAMILY METABOLITE UPTAKE TRANSPORTER"/>
    <property type="match status" value="1"/>
</dbReference>
<feature type="transmembrane region" description="Helical" evidence="7">
    <location>
        <begin position="221"/>
        <end position="245"/>
    </location>
</feature>
<keyword evidence="10" id="KW-1185">Reference proteome</keyword>
<dbReference type="Pfam" id="PF02687">
    <property type="entry name" value="FtsX"/>
    <property type="match status" value="2"/>
</dbReference>